<keyword evidence="2 4" id="KW-0012">Acyltransferase</keyword>
<feature type="domain" description="N-acetyltransferase" evidence="3">
    <location>
        <begin position="11"/>
        <end position="172"/>
    </location>
</feature>
<dbReference type="CDD" id="cd04301">
    <property type="entry name" value="NAT_SF"/>
    <property type="match status" value="1"/>
</dbReference>
<dbReference type="EC" id="2.3.1.-" evidence="4"/>
<dbReference type="GO" id="GO:0016747">
    <property type="term" value="F:acyltransferase activity, transferring groups other than amino-acyl groups"/>
    <property type="evidence" value="ECO:0007669"/>
    <property type="project" value="InterPro"/>
</dbReference>
<evidence type="ECO:0000256" key="2">
    <source>
        <dbReference type="ARBA" id="ARBA00023315"/>
    </source>
</evidence>
<dbReference type="PANTHER" id="PTHR43072:SF23">
    <property type="entry name" value="UPF0039 PROTEIN C11D3.02C"/>
    <property type="match status" value="1"/>
</dbReference>
<proteinExistence type="predicted"/>
<dbReference type="PANTHER" id="PTHR43072">
    <property type="entry name" value="N-ACETYLTRANSFERASE"/>
    <property type="match status" value="1"/>
</dbReference>
<dbReference type="Proteomes" id="UP000315003">
    <property type="component" value="Chromosome"/>
</dbReference>
<dbReference type="Pfam" id="PF13420">
    <property type="entry name" value="Acetyltransf_4"/>
    <property type="match status" value="1"/>
</dbReference>
<dbReference type="InterPro" id="IPR016181">
    <property type="entry name" value="Acyl_CoA_acyltransferase"/>
</dbReference>
<accession>A0A517STX1</accession>
<dbReference type="PROSITE" id="PS51186">
    <property type="entry name" value="GNAT"/>
    <property type="match status" value="1"/>
</dbReference>
<keyword evidence="1 4" id="KW-0808">Transferase</keyword>
<evidence type="ECO:0000256" key="1">
    <source>
        <dbReference type="ARBA" id="ARBA00022679"/>
    </source>
</evidence>
<evidence type="ECO:0000313" key="4">
    <source>
        <dbReference type="EMBL" id="QDT59581.1"/>
    </source>
</evidence>
<evidence type="ECO:0000313" key="5">
    <source>
        <dbReference type="Proteomes" id="UP000315003"/>
    </source>
</evidence>
<dbReference type="SUPFAM" id="SSF55729">
    <property type="entry name" value="Acyl-CoA N-acyltransferases (Nat)"/>
    <property type="match status" value="1"/>
</dbReference>
<keyword evidence="5" id="KW-1185">Reference proteome</keyword>
<reference evidence="4 5" key="1">
    <citation type="submission" date="2019-02" db="EMBL/GenBank/DDBJ databases">
        <title>Deep-cultivation of Planctomycetes and their phenomic and genomic characterization uncovers novel biology.</title>
        <authorList>
            <person name="Wiegand S."/>
            <person name="Jogler M."/>
            <person name="Boedeker C."/>
            <person name="Pinto D."/>
            <person name="Vollmers J."/>
            <person name="Rivas-Marin E."/>
            <person name="Kohn T."/>
            <person name="Peeters S.H."/>
            <person name="Heuer A."/>
            <person name="Rast P."/>
            <person name="Oberbeckmann S."/>
            <person name="Bunk B."/>
            <person name="Jeske O."/>
            <person name="Meyerdierks A."/>
            <person name="Storesund J.E."/>
            <person name="Kallscheuer N."/>
            <person name="Luecker S."/>
            <person name="Lage O.M."/>
            <person name="Pohl T."/>
            <person name="Merkel B.J."/>
            <person name="Hornburger P."/>
            <person name="Mueller R.-W."/>
            <person name="Bruemmer F."/>
            <person name="Labrenz M."/>
            <person name="Spormann A.M."/>
            <person name="Op den Camp H."/>
            <person name="Overmann J."/>
            <person name="Amann R."/>
            <person name="Jetten M.S.M."/>
            <person name="Mascher T."/>
            <person name="Medema M.H."/>
            <person name="Devos D.P."/>
            <person name="Kaster A.-K."/>
            <person name="Ovreas L."/>
            <person name="Rohde M."/>
            <person name="Galperin M.Y."/>
            <person name="Jogler C."/>
        </authorList>
    </citation>
    <scope>NUCLEOTIDE SEQUENCE [LARGE SCALE GENOMIC DNA]</scope>
    <source>
        <strain evidence="4 5">SV_7m_r</strain>
    </source>
</reference>
<dbReference type="Gene3D" id="3.40.630.30">
    <property type="match status" value="1"/>
</dbReference>
<organism evidence="4 5">
    <name type="scientific">Stieleria bergensis</name>
    <dbReference type="NCBI Taxonomy" id="2528025"/>
    <lineage>
        <taxon>Bacteria</taxon>
        <taxon>Pseudomonadati</taxon>
        <taxon>Planctomycetota</taxon>
        <taxon>Planctomycetia</taxon>
        <taxon>Pirellulales</taxon>
        <taxon>Pirellulaceae</taxon>
        <taxon>Stieleria</taxon>
    </lineage>
</organism>
<dbReference type="AlphaFoldDB" id="A0A517STX1"/>
<dbReference type="InterPro" id="IPR000182">
    <property type="entry name" value="GNAT_dom"/>
</dbReference>
<dbReference type="RefSeq" id="WP_145271552.1">
    <property type="nucleotide sequence ID" value="NZ_CP036272.1"/>
</dbReference>
<evidence type="ECO:0000259" key="3">
    <source>
        <dbReference type="PROSITE" id="PS51186"/>
    </source>
</evidence>
<sequence length="172" mass="19404">MPAVAELPAEFEIRPATIHDAAAVSSIYNHYVVHTSSTFQTMTESLADRQQWLSQRGDSHPVIVCQHHDQIVGWAALSVFSPRQAFARTAEVAIYLDDQWLGRGLGKCLLSRIIELGRQANHHVLVSAICTEQAASLKLHQRFGFTETGRLHQVGWKFDRWLDLAYLQLTLD</sequence>
<gene>
    <name evidence="4" type="primary">yncA</name>
    <name evidence="4" type="ORF">SV7mr_20900</name>
</gene>
<dbReference type="OrthoDB" id="9798006at2"/>
<dbReference type="EMBL" id="CP036272">
    <property type="protein sequence ID" value="QDT59581.1"/>
    <property type="molecule type" value="Genomic_DNA"/>
</dbReference>
<name>A0A517STX1_9BACT</name>
<protein>
    <submittedName>
        <fullName evidence="4">N-acyltransferase YncA</fullName>
        <ecNumber evidence="4">2.3.1.-</ecNumber>
    </submittedName>
</protein>